<organism evidence="3 4">
    <name type="scientific">Chytriomyces confervae</name>
    <dbReference type="NCBI Taxonomy" id="246404"/>
    <lineage>
        <taxon>Eukaryota</taxon>
        <taxon>Fungi</taxon>
        <taxon>Fungi incertae sedis</taxon>
        <taxon>Chytridiomycota</taxon>
        <taxon>Chytridiomycota incertae sedis</taxon>
        <taxon>Chytridiomycetes</taxon>
        <taxon>Chytridiales</taxon>
        <taxon>Chytriomycetaceae</taxon>
        <taxon>Chytriomyces</taxon>
    </lineage>
</organism>
<name>A0A507FBL8_9FUNG</name>
<dbReference type="InterPro" id="IPR001296">
    <property type="entry name" value="Glyco_trans_1"/>
</dbReference>
<keyword evidence="4" id="KW-1185">Reference proteome</keyword>
<gene>
    <name evidence="3" type="ORF">CcCBS67573_g05596</name>
</gene>
<keyword evidence="1" id="KW-0808">Transferase</keyword>
<dbReference type="Gene3D" id="3.40.50.2000">
    <property type="entry name" value="Glycogen Phosphorylase B"/>
    <property type="match status" value="1"/>
</dbReference>
<accession>A0A507FBL8</accession>
<dbReference type="GO" id="GO:0016757">
    <property type="term" value="F:glycosyltransferase activity"/>
    <property type="evidence" value="ECO:0007669"/>
    <property type="project" value="UniProtKB-KW"/>
</dbReference>
<evidence type="ECO:0000259" key="2">
    <source>
        <dbReference type="Pfam" id="PF00534"/>
    </source>
</evidence>
<evidence type="ECO:0000256" key="1">
    <source>
        <dbReference type="ARBA" id="ARBA00022676"/>
    </source>
</evidence>
<comment type="caution">
    <text evidence="3">The sequence shown here is derived from an EMBL/GenBank/DDBJ whole genome shotgun (WGS) entry which is preliminary data.</text>
</comment>
<feature type="domain" description="Glycosyl transferase family 1" evidence="2">
    <location>
        <begin position="287"/>
        <end position="381"/>
    </location>
</feature>
<dbReference type="STRING" id="246404.A0A507FBL8"/>
<dbReference type="Proteomes" id="UP000320333">
    <property type="component" value="Unassembled WGS sequence"/>
</dbReference>
<reference evidence="3 4" key="1">
    <citation type="journal article" date="2019" name="Sci. Rep.">
        <title>Comparative genomics of chytrid fungi reveal insights into the obligate biotrophic and pathogenic lifestyle of Synchytrium endobioticum.</title>
        <authorList>
            <person name="van de Vossenberg B.T.L.H."/>
            <person name="Warris S."/>
            <person name="Nguyen H.D.T."/>
            <person name="van Gent-Pelzer M.P.E."/>
            <person name="Joly D.L."/>
            <person name="van de Geest H.C."/>
            <person name="Bonants P.J.M."/>
            <person name="Smith D.S."/>
            <person name="Levesque C.A."/>
            <person name="van der Lee T.A.J."/>
        </authorList>
    </citation>
    <scope>NUCLEOTIDE SEQUENCE [LARGE SCALE GENOMIC DNA]</scope>
    <source>
        <strain evidence="3 4">CBS 675.73</strain>
    </source>
</reference>
<dbReference type="SUPFAM" id="SSF53756">
    <property type="entry name" value="UDP-Glycosyltransferase/glycogen phosphorylase"/>
    <property type="match status" value="1"/>
</dbReference>
<dbReference type="Pfam" id="PF00534">
    <property type="entry name" value="Glycos_transf_1"/>
    <property type="match status" value="1"/>
</dbReference>
<evidence type="ECO:0000313" key="3">
    <source>
        <dbReference type="EMBL" id="TPX73135.1"/>
    </source>
</evidence>
<proteinExistence type="predicted"/>
<dbReference type="AlphaFoldDB" id="A0A507FBL8"/>
<protein>
    <recommendedName>
        <fullName evidence="2">Glycosyl transferase family 1 domain-containing protein</fullName>
    </recommendedName>
</protein>
<evidence type="ECO:0000313" key="4">
    <source>
        <dbReference type="Proteomes" id="UP000320333"/>
    </source>
</evidence>
<keyword evidence="1" id="KW-0328">Glycosyltransferase</keyword>
<sequence length="476" mass="53584">MAKARMLLMLAVAATALAGIFVLYATVLVAESEPNETLPADSEAAEFVEHPQLPGVHAVGLAGRDALSLDTLLAHCTNKEDIVMLSPYAASVGDKAKKLYLETCYPFEINYGSDNPGARSLGHCMDLVLYVFYAGARLSPVYDKATLEQKLEKCPKSTYLHTEENMIPYFFKQHAIVRNFMMPNLEWMGLHGNYTETTLVQTHTVLCKTRVCHKYVEQFVKENLGNSTNRGPRVLYVAHSSNDKLAGTSFNHVRTQDFNTFFHSYGYSTAKSTPQILECWMQHPEWPKLVVIGNRPDFVKITKQIEARENIELKSRIEPNEMKQLQLSNGVHLCPSTAEGYGHYINEARSLGALLVTTDFPPMNEFAKDDFSGVLVEPTDPFHLDWQTFGAKNRPTQAHVRPNEICTAVERVIKMSKQQKQTMGMRARKGYVEDSEFNRKYLSILFAEACGYLWGGEHTSLTEAECLGRLQHLSNL</sequence>
<dbReference type="OrthoDB" id="2100592at2759"/>
<dbReference type="EMBL" id="QEAP01000206">
    <property type="protein sequence ID" value="TPX73135.1"/>
    <property type="molecule type" value="Genomic_DNA"/>
</dbReference>